<feature type="region of interest" description="Disordered" evidence="6">
    <location>
        <begin position="133"/>
        <end position="152"/>
    </location>
</feature>
<reference evidence="8 9" key="1">
    <citation type="submission" date="2020-04" db="EMBL/GenBank/DDBJ databases">
        <title>Perkinsus olseni comparative genomics.</title>
        <authorList>
            <person name="Bogema D.R."/>
        </authorList>
    </citation>
    <scope>NUCLEOTIDE SEQUENCE [LARGE SCALE GENOMIC DNA]</scope>
    <source>
        <strain evidence="8">00978-12</strain>
    </source>
</reference>
<feature type="compositionally biased region" description="Basic and acidic residues" evidence="6">
    <location>
        <begin position="66"/>
        <end position="78"/>
    </location>
</feature>
<evidence type="ECO:0000256" key="4">
    <source>
        <dbReference type="ARBA" id="ARBA00023212"/>
    </source>
</evidence>
<feature type="compositionally biased region" description="Basic residues" evidence="6">
    <location>
        <begin position="470"/>
        <end position="495"/>
    </location>
</feature>
<dbReference type="InterPro" id="IPR027012">
    <property type="entry name" value="Enkurin_dom"/>
</dbReference>
<feature type="compositionally biased region" description="Basic and acidic residues" evidence="6">
    <location>
        <begin position="95"/>
        <end position="116"/>
    </location>
</feature>
<evidence type="ECO:0000259" key="7">
    <source>
        <dbReference type="PROSITE" id="PS51665"/>
    </source>
</evidence>
<dbReference type="PANTHER" id="PTHR21490">
    <property type="entry name" value="ENKURIN-RELATED"/>
    <property type="match status" value="1"/>
</dbReference>
<dbReference type="GO" id="GO:0005516">
    <property type="term" value="F:calmodulin binding"/>
    <property type="evidence" value="ECO:0007669"/>
    <property type="project" value="TreeGrafter"/>
</dbReference>
<dbReference type="InterPro" id="IPR052102">
    <property type="entry name" value="Enkurin_domain-protein"/>
</dbReference>
<name>A0A7J6NEU2_PEROL</name>
<dbReference type="AlphaFoldDB" id="A0A7J6NEU2"/>
<feature type="region of interest" description="Disordered" evidence="6">
    <location>
        <begin position="465"/>
        <end position="495"/>
    </location>
</feature>
<keyword evidence="4" id="KW-0206">Cytoskeleton</keyword>
<feature type="compositionally biased region" description="Polar residues" evidence="6">
    <location>
        <begin position="43"/>
        <end position="56"/>
    </location>
</feature>
<dbReference type="GO" id="GO:0005856">
    <property type="term" value="C:cytoskeleton"/>
    <property type="evidence" value="ECO:0007669"/>
    <property type="project" value="UniProtKB-SubCell"/>
</dbReference>
<dbReference type="EMBL" id="JABANP010000511">
    <property type="protein sequence ID" value="KAF4681491.1"/>
    <property type="molecule type" value="Genomic_DNA"/>
</dbReference>
<comment type="caution">
    <text evidence="8">The sequence shown here is derived from an EMBL/GenBank/DDBJ whole genome shotgun (WGS) entry which is preliminary data.</text>
</comment>
<dbReference type="GO" id="GO:0005929">
    <property type="term" value="C:cilium"/>
    <property type="evidence" value="ECO:0007669"/>
    <property type="project" value="UniProtKB-SubCell"/>
</dbReference>
<feature type="domain" description="Enkurin" evidence="7">
    <location>
        <begin position="211"/>
        <end position="305"/>
    </location>
</feature>
<proteinExistence type="predicted"/>
<evidence type="ECO:0000256" key="5">
    <source>
        <dbReference type="ARBA" id="ARBA00023273"/>
    </source>
</evidence>
<organism evidence="8 9">
    <name type="scientific">Perkinsus olseni</name>
    <name type="common">Perkinsus atlanticus</name>
    <dbReference type="NCBI Taxonomy" id="32597"/>
    <lineage>
        <taxon>Eukaryota</taxon>
        <taxon>Sar</taxon>
        <taxon>Alveolata</taxon>
        <taxon>Perkinsozoa</taxon>
        <taxon>Perkinsea</taxon>
        <taxon>Perkinsida</taxon>
        <taxon>Perkinsidae</taxon>
        <taxon>Perkinsus</taxon>
    </lineage>
</organism>
<dbReference type="Pfam" id="PF13864">
    <property type="entry name" value="Enkurin"/>
    <property type="match status" value="1"/>
</dbReference>
<dbReference type="PROSITE" id="PS51665">
    <property type="entry name" value="ENKURIN"/>
    <property type="match status" value="1"/>
</dbReference>
<evidence type="ECO:0000313" key="9">
    <source>
        <dbReference type="Proteomes" id="UP000541610"/>
    </source>
</evidence>
<accession>A0A7J6NEU2</accession>
<dbReference type="PANTHER" id="PTHR21490:SF0">
    <property type="entry name" value="ENKURIN"/>
    <property type="match status" value="1"/>
</dbReference>
<evidence type="ECO:0000256" key="2">
    <source>
        <dbReference type="ARBA" id="ARBA00004245"/>
    </source>
</evidence>
<evidence type="ECO:0000313" key="8">
    <source>
        <dbReference type="EMBL" id="KAF4681491.1"/>
    </source>
</evidence>
<dbReference type="OrthoDB" id="2123594at2759"/>
<protein>
    <recommendedName>
        <fullName evidence="7">Enkurin domain-containing protein</fullName>
    </recommendedName>
</protein>
<sequence>MMPARMEDDDEGPYESVYGLVIEPEMPKPKPPMHKSKYPGTIPPTSSTFATAQTSKPGIRNVAGAQEREKPKPSEHTYHKPHATFGVPIGSVKPDPQKPLKKFERTSRVESRKRSGEGLVTTRGAVTALRKKSPEKLKASVSHTVTKPPVPKLNEKPVMNLVSGKNYVTANAVDNILKAPPAKAKHYGELDKDYLRKADYGKIPAYLEKIKADIRSEYDYIRKLQDQQKKEEQGRIRPLPEEERLELIEALKKKWEKVNADYQCMTHLTKLDTIGKTKRKEGFEAQLAAIESDIAKLNRRRSLLGVLNIQASTDRHYNPSLFASATAMPRLSIVVIFLLHCLLFYKGYAAVGSSNADESPVRGWLSDMIDGFKRFARTRKLEEKSRRHKIETFHQSGVKYQFGEDVITLVGKGSMIYSTLTDFARLERVAETGSGQGVLRYTAIVDDGVMGPFMLDERTTRLLTEPRTSAKQRKGGRRRSTTGRKHLLERKSHRR</sequence>
<keyword evidence="5" id="KW-0966">Cell projection</keyword>
<evidence type="ECO:0000256" key="1">
    <source>
        <dbReference type="ARBA" id="ARBA00004138"/>
    </source>
</evidence>
<dbReference type="Proteomes" id="UP000541610">
    <property type="component" value="Unassembled WGS sequence"/>
</dbReference>
<comment type="subcellular location">
    <subcellularLocation>
        <location evidence="1">Cell projection</location>
        <location evidence="1">Cilium</location>
    </subcellularLocation>
    <subcellularLocation>
        <location evidence="2">Cytoplasm</location>
        <location evidence="2">Cytoskeleton</location>
    </subcellularLocation>
</comment>
<evidence type="ECO:0000256" key="6">
    <source>
        <dbReference type="SAM" id="MobiDB-lite"/>
    </source>
</evidence>
<feature type="region of interest" description="Disordered" evidence="6">
    <location>
        <begin position="24"/>
        <end position="117"/>
    </location>
</feature>
<keyword evidence="3" id="KW-0963">Cytoplasm</keyword>
<evidence type="ECO:0000256" key="3">
    <source>
        <dbReference type="ARBA" id="ARBA00022490"/>
    </source>
</evidence>
<gene>
    <name evidence="8" type="ORF">FOZ60_012057</name>
</gene>